<gene>
    <name evidence="13" type="primary">parA_3</name>
    <name evidence="12" type="synonym">parA_2</name>
    <name evidence="9" type="ORF">BTQ06_21675</name>
    <name evidence="11" type="ORF">EIA08_22085</name>
    <name evidence="4" type="ORF">ExPECSC038_04409</name>
    <name evidence="7" type="ORF">F9B07_22500</name>
    <name evidence="10" type="ORF">FTV93_30525</name>
    <name evidence="5" type="ORF">GGB84_004082</name>
    <name evidence="6" type="ORF">GKF66_24605</name>
    <name evidence="8" type="ORF">GUC01_23720</name>
    <name evidence="12" type="ORF">NCTC8333_06209</name>
    <name evidence="13" type="ORF">NCTC8333_06350</name>
</gene>
<dbReference type="Proteomes" id="UP000475070">
    <property type="component" value="Unassembled WGS sequence"/>
</dbReference>
<dbReference type="Pfam" id="PF01656">
    <property type="entry name" value="CbiA"/>
    <property type="match status" value="1"/>
</dbReference>
<evidence type="ECO:0000313" key="8">
    <source>
        <dbReference type="EMBL" id="NAG21990.1"/>
    </source>
</evidence>
<accession>A0A0A3TKL8</accession>
<dbReference type="EMBL" id="BFIH01000077">
    <property type="protein sequence ID" value="GCO43808.1"/>
    <property type="molecule type" value="Genomic_DNA"/>
</dbReference>
<reference evidence="19 20" key="6">
    <citation type="journal article" date="2019" name="Nat. Med.">
        <title>A library of human gut bacterial isolates paired with longitudinal multiomics data enables mechanistic microbiome research.</title>
        <authorList>
            <person name="Poyet M."/>
            <person name="Groussin M."/>
            <person name="Gibbons S.M."/>
            <person name="Avila-Pacheco J."/>
            <person name="Jiang X."/>
            <person name="Kearney S.M."/>
            <person name="Perrotta A.R."/>
            <person name="Berdy B."/>
            <person name="Zhao S."/>
            <person name="Lieberman T.D."/>
            <person name="Swanson P.K."/>
            <person name="Smith M."/>
            <person name="Roesemann S."/>
            <person name="Alexander J.E."/>
            <person name="Rich S.A."/>
            <person name="Livny J."/>
            <person name="Vlamakis H."/>
            <person name="Clish C."/>
            <person name="Bullock K."/>
            <person name="Deik A."/>
            <person name="Scott J."/>
            <person name="Pierce K.A."/>
            <person name="Xavier R.J."/>
            <person name="Alm E.J."/>
        </authorList>
    </citation>
    <scope>NUCLEOTIDE SEQUENCE [LARGE SCALE GENOMIC DNA]</scope>
    <source>
        <strain evidence="8 20">BIOML-A112</strain>
        <strain evidence="6 19">BIOML-A382</strain>
    </source>
</reference>
<reference evidence="12 15" key="4">
    <citation type="submission" date="2018-06" db="EMBL/GenBank/DDBJ databases">
        <authorList>
            <consortium name="Pathogen Informatics"/>
            <person name="Doyle S."/>
        </authorList>
    </citation>
    <scope>NUCLEOTIDE SEQUENCE [LARGE SCALE GENOMIC DNA]</scope>
    <source>
        <strain evidence="12 15">NCTC8333</strain>
    </source>
</reference>
<evidence type="ECO:0000313" key="4">
    <source>
        <dbReference type="EMBL" id="GCO43808.1"/>
    </source>
</evidence>
<evidence type="ECO:0000313" key="18">
    <source>
        <dbReference type="Proteomes" id="UP000321299"/>
    </source>
</evidence>
<dbReference type="GO" id="GO:0016887">
    <property type="term" value="F:ATP hydrolysis activity"/>
    <property type="evidence" value="ECO:0007669"/>
    <property type="project" value="TreeGrafter"/>
</dbReference>
<dbReference type="InterPro" id="IPR027417">
    <property type="entry name" value="P-loop_NTPase"/>
</dbReference>
<evidence type="ECO:0000313" key="16">
    <source>
        <dbReference type="Proteomes" id="UP000271008"/>
    </source>
</evidence>
<evidence type="ECO:0000313" key="5">
    <source>
        <dbReference type="EMBL" id="HAG5772332.1"/>
    </source>
</evidence>
<dbReference type="EMBL" id="UGFE01000007">
    <property type="protein sequence ID" value="STO17963.1"/>
    <property type="molecule type" value="Genomic_DNA"/>
</dbReference>
<dbReference type="GO" id="GO:0005524">
    <property type="term" value="F:ATP binding"/>
    <property type="evidence" value="ECO:0007669"/>
    <property type="project" value="UniProtKB-KW"/>
</dbReference>
<reference evidence="10 18" key="7">
    <citation type="submission" date="2019-08" db="EMBL/GenBank/DDBJ databases">
        <title>Plasmid- and chromosome-located mcr-3 in mcr-1-positive Escherichia coli from diseased swine, Taiwan.</title>
        <authorList>
            <person name="Hsu C.-Y."/>
            <person name="Huang W.-C."/>
            <person name="Lauderdale T.-L."/>
        </authorList>
    </citation>
    <scope>NUCLEOTIDE SEQUENCE [LARGE SCALE GENOMIC DNA]</scope>
    <source>
        <strain evidence="10 18">NCYU-26-73</strain>
        <plasmid evidence="10">pNCYU-26-73-7</plasmid>
        <plasmid evidence="18">pncyu-26-73-7</plasmid>
    </source>
</reference>
<evidence type="ECO:0000313" key="20">
    <source>
        <dbReference type="Proteomes" id="UP000475070"/>
    </source>
</evidence>
<dbReference type="EMBL" id="RQTU01000031">
    <property type="protein sequence ID" value="RRD72920.1"/>
    <property type="molecule type" value="Genomic_DNA"/>
</dbReference>
<evidence type="ECO:0000313" key="11">
    <source>
        <dbReference type="EMBL" id="RRD72920.1"/>
    </source>
</evidence>
<dbReference type="PANTHER" id="PTHR43384">
    <property type="entry name" value="SEPTUM SITE-DETERMINING PROTEIN MIND HOMOLOG, CHLOROPLASTIC-RELATED"/>
    <property type="match status" value="1"/>
</dbReference>
<dbReference type="GO" id="GO:0009898">
    <property type="term" value="C:cytoplasmic side of plasma membrane"/>
    <property type="evidence" value="ECO:0007669"/>
    <property type="project" value="TreeGrafter"/>
</dbReference>
<dbReference type="Proteomes" id="UP000254718">
    <property type="component" value="Unassembled WGS sequence"/>
</dbReference>
<sequence length="217" mass="23440">MTISVGIFNGKGGVTKSTIARALAVAYAKAGWNVCLIDMDVLNGTVTRWVQRRMANNIEPAIAAQPCGTPSQVQKIIESEVYDLVIVDGGAYASESVPKLSEFLDMVILPTRFSTDDLETTVNTAHGIVKKGVPIKKICMVFSGAAENEADYIEAQEYLANTPYFVVDKYIPHKPALSKAQDKGLSLIECSYVAPRKKADDVIQGIINQLEALTTAA</sequence>
<evidence type="ECO:0000313" key="12">
    <source>
        <dbReference type="EMBL" id="STO17963.1"/>
    </source>
</evidence>
<dbReference type="EMBL" id="CP042622">
    <property type="protein sequence ID" value="QED76690.1"/>
    <property type="molecule type" value="Genomic_DNA"/>
</dbReference>
<reference evidence="5" key="2">
    <citation type="journal article" date="2018" name="Genome Biol.">
        <title>SKESA: strategic k-mer extension for scrupulous assemblies.</title>
        <authorList>
            <person name="Souvorov A."/>
            <person name="Agarwala R."/>
            <person name="Lipman D.J."/>
        </authorList>
    </citation>
    <scope>NUCLEOTIDE SEQUENCE [LARGE SCALE GENOMIC DNA]</scope>
    <source>
        <strain evidence="5">1839</strain>
    </source>
</reference>
<reference evidence="4 17" key="3">
    <citation type="submission" date="2018-04" db="EMBL/GenBank/DDBJ databases">
        <title>Large scale genomics of bovine and human commensal E. coli to reveal the emerging process of EHEC.</title>
        <authorList>
            <person name="Arimizu Y."/>
            <person name="Ogura Y."/>
        </authorList>
    </citation>
    <scope>NUCLEOTIDE SEQUENCE [LARGE SCALE GENOMIC DNA]</scope>
    <source>
        <strain evidence="4 17">ECSC038</strain>
    </source>
</reference>
<dbReference type="Proteomes" id="UP000486847">
    <property type="component" value="Unassembled WGS sequence"/>
</dbReference>
<reference evidence="10 18" key="8">
    <citation type="submission" date="2019-08" db="EMBL/GenBank/DDBJ databases">
        <authorList>
            <person name="Chen F.-J."/>
            <person name="Wu H.-C."/>
            <person name="Liao Y.-C."/>
            <person name="Kuo S.-C."/>
        </authorList>
    </citation>
    <scope>NUCLEOTIDE SEQUENCE [LARGE SCALE GENOMIC DNA]</scope>
    <source>
        <strain evidence="10 18">NCYU-26-73</strain>
        <plasmid evidence="18">pncyu-26-73-7</plasmid>
        <plasmid evidence="10">pNCYU-26-73-7</plasmid>
    </source>
</reference>
<dbReference type="EMBL" id="DAAYTU010000031">
    <property type="protein sequence ID" value="HAG5772332.1"/>
    <property type="molecule type" value="Genomic_DNA"/>
</dbReference>
<geneLocation type="plasmid" evidence="10">
    <name>pNCYU-26-73-7</name>
</geneLocation>
<evidence type="ECO:0000313" key="6">
    <source>
        <dbReference type="EMBL" id="MSI71911.1"/>
    </source>
</evidence>
<dbReference type="EMBL" id="WKUE01000078">
    <property type="protein sequence ID" value="MSI71911.1"/>
    <property type="molecule type" value="Genomic_DNA"/>
</dbReference>
<reference evidence="7 21" key="9">
    <citation type="submission" date="2019-10" db="EMBL/GenBank/DDBJ databases">
        <title>Comparative genomic analysis of antimicrobial resistant Escherichia coli of diverse origin.</title>
        <authorList>
            <person name="Ghatak S."/>
            <person name="Milton A.P."/>
            <person name="Rhetso K."/>
            <person name="Purkait D."/>
            <person name="Das S."/>
            <person name="Puro K.-U."/>
            <person name="Shakuntala I."/>
            <person name="Sen A."/>
            <person name="Sanjukta R."/>
            <person name="Priya G.B."/>
            <person name="Mawlong M."/>
            <person name="Lyngdoh V."/>
            <person name="Rynghang J."/>
            <person name="Mawphlang B.L."/>
        </authorList>
    </citation>
    <scope>NUCLEOTIDE SEQUENCE [LARGE SCALE GENOMIC DNA]</scope>
    <source>
        <strain evidence="7 21">SE161</strain>
    </source>
</reference>
<dbReference type="InterPro" id="IPR002586">
    <property type="entry name" value="CobQ/CobB/MinD/ParA_Nub-bd_dom"/>
</dbReference>
<dbReference type="EMBL" id="MRVZ01000085">
    <property type="protein sequence ID" value="PAU18120.1"/>
    <property type="molecule type" value="Genomic_DNA"/>
</dbReference>
<reference evidence="5" key="10">
    <citation type="submission" date="2020-02" db="EMBL/GenBank/DDBJ databases">
        <authorList>
            <consortium name="NCBI Pathogen Detection Project"/>
        </authorList>
    </citation>
    <scope>NUCLEOTIDE SEQUENCE</scope>
    <source>
        <strain evidence="5">1839</strain>
    </source>
</reference>
<evidence type="ECO:0000256" key="2">
    <source>
        <dbReference type="ARBA" id="ARBA00022840"/>
    </source>
</evidence>
<feature type="domain" description="CobQ/CobB/MinD/ParA nucleotide binding" evidence="3">
    <location>
        <begin position="7"/>
        <end position="186"/>
    </location>
</feature>
<dbReference type="SUPFAM" id="SSF52540">
    <property type="entry name" value="P-loop containing nucleoside triphosphate hydrolases"/>
    <property type="match status" value="1"/>
</dbReference>
<dbReference type="EMBL" id="UGFE01000007">
    <property type="protein sequence ID" value="STO18098.1"/>
    <property type="molecule type" value="Genomic_DNA"/>
</dbReference>
<evidence type="ECO:0000313" key="7">
    <source>
        <dbReference type="EMBL" id="MTE91537.1"/>
    </source>
</evidence>
<keyword evidence="2" id="KW-0067">ATP-binding</keyword>
<dbReference type="RefSeq" id="WP_000156167.1">
    <property type="nucleotide sequence ID" value="NZ_AP018573.1"/>
</dbReference>
<evidence type="ECO:0000313" key="17">
    <source>
        <dbReference type="Proteomes" id="UP000300926"/>
    </source>
</evidence>
<dbReference type="Gene3D" id="3.40.50.300">
    <property type="entry name" value="P-loop containing nucleotide triphosphate hydrolases"/>
    <property type="match status" value="1"/>
</dbReference>
<evidence type="ECO:0000313" key="10">
    <source>
        <dbReference type="EMBL" id="QED76690.1"/>
    </source>
</evidence>
<evidence type="ECO:0000313" key="13">
    <source>
        <dbReference type="EMBL" id="STO18098.1"/>
    </source>
</evidence>
<evidence type="ECO:0000259" key="3">
    <source>
        <dbReference type="Pfam" id="PF01656"/>
    </source>
</evidence>
<evidence type="ECO:0000313" key="15">
    <source>
        <dbReference type="Proteomes" id="UP000254718"/>
    </source>
</evidence>
<evidence type="ECO:0000313" key="21">
    <source>
        <dbReference type="Proteomes" id="UP000486847"/>
    </source>
</evidence>
<dbReference type="CDD" id="cd02042">
    <property type="entry name" value="ParAB_family"/>
    <property type="match status" value="1"/>
</dbReference>
<reference evidence="11 16" key="5">
    <citation type="submission" date="2018-11" db="EMBL/GenBank/DDBJ databases">
        <title>Enterobacteriaceae from Patient.</title>
        <authorList>
            <person name="Shen C."/>
            <person name="Yang Y."/>
            <person name="Tian G."/>
        </authorList>
    </citation>
    <scope>NUCLEOTIDE SEQUENCE [LARGE SCALE GENOMIC DNA]</scope>
    <source>
        <strain evidence="11 16">GBGD28</strain>
    </source>
</reference>
<evidence type="ECO:0000313" key="19">
    <source>
        <dbReference type="Proteomes" id="UP000438958"/>
    </source>
</evidence>
<evidence type="ECO:0000313" key="14">
    <source>
        <dbReference type="Proteomes" id="UP000218543"/>
    </source>
</evidence>
<organism evidence="8 20">
    <name type="scientific">Escherichia coli</name>
    <dbReference type="NCBI Taxonomy" id="562"/>
    <lineage>
        <taxon>Bacteria</taxon>
        <taxon>Pseudomonadati</taxon>
        <taxon>Pseudomonadota</taxon>
        <taxon>Gammaproteobacteria</taxon>
        <taxon>Enterobacterales</taxon>
        <taxon>Enterobacteriaceae</taxon>
        <taxon>Escherichia</taxon>
    </lineage>
</organism>
<dbReference type="EMBL" id="WCEW01000035">
    <property type="protein sequence ID" value="MTE91537.1"/>
    <property type="molecule type" value="Genomic_DNA"/>
</dbReference>
<proteinExistence type="predicted"/>
<evidence type="ECO:0000256" key="1">
    <source>
        <dbReference type="ARBA" id="ARBA00022741"/>
    </source>
</evidence>
<geneLocation type="plasmid" evidence="18">
    <name>pncyu-26-73-7</name>
</geneLocation>
<dbReference type="GO" id="GO:0005829">
    <property type="term" value="C:cytosol"/>
    <property type="evidence" value="ECO:0007669"/>
    <property type="project" value="TreeGrafter"/>
</dbReference>
<name>A0A0A3TKL8_ECOLX</name>
<keyword evidence="1" id="KW-0547">Nucleotide-binding</keyword>
<dbReference type="PANTHER" id="PTHR43384:SF6">
    <property type="entry name" value="SEPTUM SITE-DETERMINING PROTEIN MIND HOMOLOG, CHLOROPLASTIC"/>
    <property type="match status" value="1"/>
</dbReference>
<dbReference type="Proteomes" id="UP000271008">
    <property type="component" value="Unassembled WGS sequence"/>
</dbReference>
<evidence type="ECO:0000313" key="9">
    <source>
        <dbReference type="EMBL" id="PAU18120.1"/>
    </source>
</evidence>
<dbReference type="InterPro" id="IPR050625">
    <property type="entry name" value="ParA/MinD_ATPase"/>
</dbReference>
<dbReference type="Proteomes" id="UP000218543">
    <property type="component" value="Unassembled WGS sequence"/>
</dbReference>
<protein>
    <submittedName>
        <fullName evidence="9">ATPase</fullName>
    </submittedName>
    <submittedName>
        <fullName evidence="8">P-loop NTPase</fullName>
    </submittedName>
    <submittedName>
        <fullName evidence="5">ParA family protein</fullName>
    </submittedName>
    <submittedName>
        <fullName evidence="4 12">Partitioning protein ParA</fullName>
    </submittedName>
</protein>
<keyword evidence="10" id="KW-0614">Plasmid</keyword>
<reference evidence="9 14" key="1">
    <citation type="submission" date="2016-12" db="EMBL/GenBank/DDBJ databases">
        <title>Real-Time Genomic Investigation Underlying the Public Health Response to a Shiga Toxin-Producing Escherichia Coli O26:H11 Outbreak in a Nursery.</title>
        <authorList>
            <person name="Ferdous M."/>
            <person name="Moran-Gilad J."/>
            <person name="Rossen J.W."/>
            <person name="Gdalevich M."/>
        </authorList>
    </citation>
    <scope>NUCLEOTIDE SEQUENCE [LARGE SCALE GENOMIC DNA]</scope>
    <source>
        <strain evidence="9 14">STEC 514-2</strain>
    </source>
</reference>
<dbReference type="AlphaFoldDB" id="A0A0A3TKL8"/>
<dbReference type="Proteomes" id="UP000300926">
    <property type="component" value="Unassembled WGS sequence"/>
</dbReference>
<dbReference type="Proteomes" id="UP000438958">
    <property type="component" value="Unassembled WGS sequence"/>
</dbReference>
<dbReference type="EMBL" id="WXKQ01000034">
    <property type="protein sequence ID" value="NAG21990.1"/>
    <property type="molecule type" value="Genomic_DNA"/>
</dbReference>
<dbReference type="GO" id="GO:0051782">
    <property type="term" value="P:negative regulation of cell division"/>
    <property type="evidence" value="ECO:0007669"/>
    <property type="project" value="TreeGrafter"/>
</dbReference>
<dbReference type="Proteomes" id="UP000321299">
    <property type="component" value="Plasmid pNCYU-26-73-7"/>
</dbReference>